<evidence type="ECO:0000313" key="1">
    <source>
        <dbReference type="EMBL" id="MFL4471041.1"/>
    </source>
</evidence>
<protein>
    <submittedName>
        <fullName evidence="1">Uncharacterized protein</fullName>
    </submittedName>
</protein>
<dbReference type="Proteomes" id="UP001627408">
    <property type="component" value="Unassembled WGS sequence"/>
</dbReference>
<comment type="caution">
    <text evidence="1">The sequence shown here is derived from an EMBL/GenBank/DDBJ whole genome shotgun (WGS) entry which is preliminary data.</text>
</comment>
<dbReference type="RefSeq" id="WP_407592872.1">
    <property type="nucleotide sequence ID" value="NZ_JBHDIY010000002.1"/>
</dbReference>
<reference evidence="1 2" key="1">
    <citation type="submission" date="2024-08" db="EMBL/GenBank/DDBJ databases">
        <title>Tateyamaria sp. nov., isolated from marine algae.</title>
        <authorList>
            <person name="Choi B.J."/>
            <person name="Kim J.M."/>
            <person name="Lee J.K."/>
            <person name="Choi D.G."/>
            <person name="Bayburt H."/>
            <person name="Baek J.H."/>
            <person name="Han D.M."/>
            <person name="Jeon C.O."/>
        </authorList>
    </citation>
    <scope>NUCLEOTIDE SEQUENCE [LARGE SCALE GENOMIC DNA]</scope>
    <source>
        <strain evidence="1 2">KMU-156</strain>
    </source>
</reference>
<sequence>MEDLAMAVAIAVKYIDSRSAEEDLDNDIRALEDLAVHLQSAGPEYQLAVSLALRKIGSEDLIEAIGLVVDDC</sequence>
<gene>
    <name evidence="1" type="ORF">ACERZ8_14540</name>
</gene>
<keyword evidence="2" id="KW-1185">Reference proteome</keyword>
<name>A0ABW8UYQ0_9RHOB</name>
<dbReference type="EMBL" id="JBHDIY010000002">
    <property type="protein sequence ID" value="MFL4471041.1"/>
    <property type="molecule type" value="Genomic_DNA"/>
</dbReference>
<organism evidence="1 2">
    <name type="scientific">Tateyamaria armeniaca</name>
    <dbReference type="NCBI Taxonomy" id="2518930"/>
    <lineage>
        <taxon>Bacteria</taxon>
        <taxon>Pseudomonadati</taxon>
        <taxon>Pseudomonadota</taxon>
        <taxon>Alphaproteobacteria</taxon>
        <taxon>Rhodobacterales</taxon>
        <taxon>Roseobacteraceae</taxon>
        <taxon>Tateyamaria</taxon>
    </lineage>
</organism>
<proteinExistence type="predicted"/>
<evidence type="ECO:0000313" key="2">
    <source>
        <dbReference type="Proteomes" id="UP001627408"/>
    </source>
</evidence>
<accession>A0ABW8UYQ0</accession>